<name>A0AAV8W4B5_9CUCU</name>
<feature type="domain" description="Major facilitator superfamily (MFS) profile" evidence="7">
    <location>
        <begin position="92"/>
        <end position="504"/>
    </location>
</feature>
<keyword evidence="9" id="KW-1185">Reference proteome</keyword>
<feature type="transmembrane region" description="Helical" evidence="6">
    <location>
        <begin position="390"/>
        <end position="410"/>
    </location>
</feature>
<feature type="transmembrane region" description="Helical" evidence="6">
    <location>
        <begin position="162"/>
        <end position="185"/>
    </location>
</feature>
<evidence type="ECO:0000259" key="7">
    <source>
        <dbReference type="PROSITE" id="PS50850"/>
    </source>
</evidence>
<dbReference type="Gene3D" id="1.20.1250.20">
    <property type="entry name" value="MFS general substrate transporter like domains"/>
    <property type="match status" value="1"/>
</dbReference>
<dbReference type="PROSITE" id="PS50850">
    <property type="entry name" value="MFS"/>
    <property type="match status" value="1"/>
</dbReference>
<dbReference type="InterPro" id="IPR020846">
    <property type="entry name" value="MFS_dom"/>
</dbReference>
<reference evidence="8 9" key="1">
    <citation type="journal article" date="2023" name="Insect Mol. Biol.">
        <title>Genome sequencing provides insights into the evolution of gene families encoding plant cell wall-degrading enzymes in longhorned beetles.</title>
        <authorList>
            <person name="Shin N.R."/>
            <person name="Okamura Y."/>
            <person name="Kirsch R."/>
            <person name="Pauchet Y."/>
        </authorList>
    </citation>
    <scope>NUCLEOTIDE SEQUENCE [LARGE SCALE GENOMIC DNA]</scope>
    <source>
        <strain evidence="8">EAD_L_NR</strain>
    </source>
</reference>
<comment type="caution">
    <text evidence="8">The sequence shown here is derived from an EMBL/GenBank/DDBJ whole genome shotgun (WGS) entry which is preliminary data.</text>
</comment>
<evidence type="ECO:0000256" key="4">
    <source>
        <dbReference type="ARBA" id="ARBA00023136"/>
    </source>
</evidence>
<sequence>MCEDVIEEVLEKSGRWGKFQLRYYACLGFVVIFSTFPMSYIFTARDIKYRCYIPECESYSNTQYNPKWLMDFIPYVEGSPSSCHRYATANGSCTVLPEKNMTIKCDTFVYQRRETTIVHDFNITCGENLWKLTIIGTINVVGELVCLGYSGFISDKYGRREMMVVSVLLSTLTGILRSFSLNYLMYAFMEFLDSAVGGGMYGAAFILAIEMVGSKERNAGNTIISCIYALGQAILGVTAWLSPTWRTMLRILYAPGIISLVFVWTIPESIRWLLSVNRVEKARNVILQIARTNKKQIPSEAIDKLVSIRKEQDKETKTESFLETVKSKVLLLRTIHCSFTWICCTFVYYGLTIHSVSISENIYLSFIFSVAVEIPGYVTYFYVNEKMGRRLMMFFTLILAGISCVAVGFIPEDYYWFKLSVFLIGKCCSTIAYTVLYVYTTEMFPTNSRHSTFSFCSMFGRFGSMTAPQVPLLARVSKMLPLIMFGMIACSSGAMALLFPETLHIKLPDTIEEAVNIGKNKFVRGRDENTEADTPLRRTDRSTEI</sequence>
<dbReference type="Pfam" id="PF07690">
    <property type="entry name" value="MFS_1"/>
    <property type="match status" value="1"/>
</dbReference>
<keyword evidence="4 6" id="KW-0472">Membrane</keyword>
<feature type="transmembrane region" description="Helical" evidence="6">
    <location>
        <begin position="21"/>
        <end position="42"/>
    </location>
</feature>
<dbReference type="GO" id="GO:0022857">
    <property type="term" value="F:transmembrane transporter activity"/>
    <property type="evidence" value="ECO:0007669"/>
    <property type="project" value="InterPro"/>
</dbReference>
<feature type="transmembrane region" description="Helical" evidence="6">
    <location>
        <begin position="330"/>
        <end position="350"/>
    </location>
</feature>
<dbReference type="Proteomes" id="UP001159042">
    <property type="component" value="Unassembled WGS sequence"/>
</dbReference>
<feature type="transmembrane region" description="Helical" evidence="6">
    <location>
        <begin position="479"/>
        <end position="499"/>
    </location>
</feature>
<feature type="transmembrane region" description="Helical" evidence="6">
    <location>
        <begin position="253"/>
        <end position="274"/>
    </location>
</feature>
<protein>
    <recommendedName>
        <fullName evidence="7">Major facilitator superfamily (MFS) profile domain-containing protein</fullName>
    </recommendedName>
</protein>
<dbReference type="EMBL" id="JANEYG010000010">
    <property type="protein sequence ID" value="KAJ8921358.1"/>
    <property type="molecule type" value="Genomic_DNA"/>
</dbReference>
<keyword evidence="3 6" id="KW-1133">Transmembrane helix</keyword>
<organism evidence="8 9">
    <name type="scientific">Exocentrus adspersus</name>
    <dbReference type="NCBI Taxonomy" id="1586481"/>
    <lineage>
        <taxon>Eukaryota</taxon>
        <taxon>Metazoa</taxon>
        <taxon>Ecdysozoa</taxon>
        <taxon>Arthropoda</taxon>
        <taxon>Hexapoda</taxon>
        <taxon>Insecta</taxon>
        <taxon>Pterygota</taxon>
        <taxon>Neoptera</taxon>
        <taxon>Endopterygota</taxon>
        <taxon>Coleoptera</taxon>
        <taxon>Polyphaga</taxon>
        <taxon>Cucujiformia</taxon>
        <taxon>Chrysomeloidea</taxon>
        <taxon>Cerambycidae</taxon>
        <taxon>Lamiinae</taxon>
        <taxon>Acanthocinini</taxon>
        <taxon>Exocentrus</taxon>
    </lineage>
</organism>
<evidence type="ECO:0000256" key="2">
    <source>
        <dbReference type="ARBA" id="ARBA00022692"/>
    </source>
</evidence>
<gene>
    <name evidence="8" type="ORF">NQ315_002973</name>
</gene>
<feature type="transmembrane region" description="Helical" evidence="6">
    <location>
        <begin position="362"/>
        <end position="383"/>
    </location>
</feature>
<proteinExistence type="predicted"/>
<dbReference type="SUPFAM" id="SSF103473">
    <property type="entry name" value="MFS general substrate transporter"/>
    <property type="match status" value="1"/>
</dbReference>
<dbReference type="PANTHER" id="PTHR24064">
    <property type="entry name" value="SOLUTE CARRIER FAMILY 22 MEMBER"/>
    <property type="match status" value="1"/>
</dbReference>
<evidence type="ECO:0000256" key="3">
    <source>
        <dbReference type="ARBA" id="ARBA00022989"/>
    </source>
</evidence>
<dbReference type="GO" id="GO:0016020">
    <property type="term" value="C:membrane"/>
    <property type="evidence" value="ECO:0007669"/>
    <property type="project" value="UniProtKB-SubCell"/>
</dbReference>
<feature type="transmembrane region" description="Helical" evidence="6">
    <location>
        <begin position="191"/>
        <end position="209"/>
    </location>
</feature>
<dbReference type="InterPro" id="IPR036259">
    <property type="entry name" value="MFS_trans_sf"/>
</dbReference>
<evidence type="ECO:0000256" key="5">
    <source>
        <dbReference type="SAM" id="MobiDB-lite"/>
    </source>
</evidence>
<dbReference type="AlphaFoldDB" id="A0AAV8W4B5"/>
<dbReference type="CDD" id="cd17317">
    <property type="entry name" value="MFS_SLC22"/>
    <property type="match status" value="1"/>
</dbReference>
<evidence type="ECO:0000256" key="1">
    <source>
        <dbReference type="ARBA" id="ARBA00004141"/>
    </source>
</evidence>
<keyword evidence="2 6" id="KW-0812">Transmembrane</keyword>
<evidence type="ECO:0000313" key="9">
    <source>
        <dbReference type="Proteomes" id="UP001159042"/>
    </source>
</evidence>
<dbReference type="InterPro" id="IPR011701">
    <property type="entry name" value="MFS"/>
</dbReference>
<evidence type="ECO:0000256" key="6">
    <source>
        <dbReference type="SAM" id="Phobius"/>
    </source>
</evidence>
<accession>A0AAV8W4B5</accession>
<feature type="region of interest" description="Disordered" evidence="5">
    <location>
        <begin position="526"/>
        <end position="545"/>
    </location>
</feature>
<dbReference type="InterPro" id="IPR005829">
    <property type="entry name" value="Sugar_transporter_CS"/>
</dbReference>
<feature type="transmembrane region" description="Helical" evidence="6">
    <location>
        <begin position="416"/>
        <end position="439"/>
    </location>
</feature>
<comment type="subcellular location">
    <subcellularLocation>
        <location evidence="1">Membrane</location>
        <topology evidence="1">Multi-pass membrane protein</topology>
    </subcellularLocation>
</comment>
<dbReference type="PROSITE" id="PS00216">
    <property type="entry name" value="SUGAR_TRANSPORT_1"/>
    <property type="match status" value="1"/>
</dbReference>
<evidence type="ECO:0000313" key="8">
    <source>
        <dbReference type="EMBL" id="KAJ8921358.1"/>
    </source>
</evidence>
<feature type="transmembrane region" description="Helical" evidence="6">
    <location>
        <begin position="221"/>
        <end position="241"/>
    </location>
</feature>